<dbReference type="Proteomes" id="UP001279734">
    <property type="component" value="Unassembled WGS sequence"/>
</dbReference>
<reference evidence="1" key="1">
    <citation type="submission" date="2023-05" db="EMBL/GenBank/DDBJ databases">
        <title>Nepenthes gracilis genome sequencing.</title>
        <authorList>
            <person name="Fukushima K."/>
        </authorList>
    </citation>
    <scope>NUCLEOTIDE SEQUENCE</scope>
    <source>
        <strain evidence="1">SING2019-196</strain>
    </source>
</reference>
<name>A0AAD3XS62_NEPGR</name>
<gene>
    <name evidence="1" type="ORF">Nepgr_017453</name>
</gene>
<accession>A0AAD3XS62</accession>
<proteinExistence type="predicted"/>
<organism evidence="1 2">
    <name type="scientific">Nepenthes gracilis</name>
    <name type="common">Slender pitcher plant</name>
    <dbReference type="NCBI Taxonomy" id="150966"/>
    <lineage>
        <taxon>Eukaryota</taxon>
        <taxon>Viridiplantae</taxon>
        <taxon>Streptophyta</taxon>
        <taxon>Embryophyta</taxon>
        <taxon>Tracheophyta</taxon>
        <taxon>Spermatophyta</taxon>
        <taxon>Magnoliopsida</taxon>
        <taxon>eudicotyledons</taxon>
        <taxon>Gunneridae</taxon>
        <taxon>Pentapetalae</taxon>
        <taxon>Caryophyllales</taxon>
        <taxon>Nepenthaceae</taxon>
        <taxon>Nepenthes</taxon>
    </lineage>
</organism>
<evidence type="ECO:0000313" key="1">
    <source>
        <dbReference type="EMBL" id="GMH15612.1"/>
    </source>
</evidence>
<comment type="caution">
    <text evidence="1">The sequence shown here is derived from an EMBL/GenBank/DDBJ whole genome shotgun (WGS) entry which is preliminary data.</text>
</comment>
<protein>
    <submittedName>
        <fullName evidence="1">Uncharacterized protein</fullName>
    </submittedName>
</protein>
<dbReference type="AlphaFoldDB" id="A0AAD3XS62"/>
<keyword evidence="2" id="KW-1185">Reference proteome</keyword>
<sequence length="72" mass="7332">MLGAPGSGGDLIGCEGIPRLSSTPEAGGGHALRTSLLSVDDYFPALSLPGAMLAAGRVMVHDCWLLRVGILL</sequence>
<evidence type="ECO:0000313" key="2">
    <source>
        <dbReference type="Proteomes" id="UP001279734"/>
    </source>
</evidence>
<dbReference type="EMBL" id="BSYO01000015">
    <property type="protein sequence ID" value="GMH15612.1"/>
    <property type="molecule type" value="Genomic_DNA"/>
</dbReference>